<dbReference type="Proteomes" id="UP000789342">
    <property type="component" value="Unassembled WGS sequence"/>
</dbReference>
<feature type="non-terminal residue" evidence="1">
    <location>
        <position position="1"/>
    </location>
</feature>
<keyword evidence="2" id="KW-1185">Reference proteome</keyword>
<protein>
    <submittedName>
        <fullName evidence="1">17995_t:CDS:1</fullName>
    </submittedName>
</protein>
<dbReference type="AlphaFoldDB" id="A0A9N9ETN9"/>
<gene>
    <name evidence="1" type="ORF">AMORRO_LOCUS11448</name>
</gene>
<evidence type="ECO:0000313" key="2">
    <source>
        <dbReference type="Proteomes" id="UP000789342"/>
    </source>
</evidence>
<name>A0A9N9ETN9_9GLOM</name>
<reference evidence="1" key="1">
    <citation type="submission" date="2021-06" db="EMBL/GenBank/DDBJ databases">
        <authorList>
            <person name="Kallberg Y."/>
            <person name="Tangrot J."/>
            <person name="Rosling A."/>
        </authorList>
    </citation>
    <scope>NUCLEOTIDE SEQUENCE</scope>
    <source>
        <strain evidence="1">CL551</strain>
    </source>
</reference>
<sequence>SRKHESNDALIGQLELMMEKVVKMEKTVAQLKFFDKVSVSNLSEKRIGEILNRIGVKQTTIAKEDFEKFYYIQYPSFEWGVEAEAQQMEEVVRWFNDALKLPRGFNVWDIHTDVYHQREIKSANVILTGGSEIAIGPRRTYCIWIEARKSMARCIKAQAIGELLLLDNNSALNPLVVLTDCNDFWDIFFIKKRNDENHIVRCTMDRSLALAVIKQFVIEEGNRLGKWIGDKTICVSGDVIEPLRRKAKIFY</sequence>
<organism evidence="1 2">
    <name type="scientific">Acaulospora morrowiae</name>
    <dbReference type="NCBI Taxonomy" id="94023"/>
    <lineage>
        <taxon>Eukaryota</taxon>
        <taxon>Fungi</taxon>
        <taxon>Fungi incertae sedis</taxon>
        <taxon>Mucoromycota</taxon>
        <taxon>Glomeromycotina</taxon>
        <taxon>Glomeromycetes</taxon>
        <taxon>Diversisporales</taxon>
        <taxon>Acaulosporaceae</taxon>
        <taxon>Acaulospora</taxon>
    </lineage>
</organism>
<proteinExistence type="predicted"/>
<evidence type="ECO:0000313" key="1">
    <source>
        <dbReference type="EMBL" id="CAG8685435.1"/>
    </source>
</evidence>
<dbReference type="EMBL" id="CAJVPV010014512">
    <property type="protein sequence ID" value="CAG8685435.1"/>
    <property type="molecule type" value="Genomic_DNA"/>
</dbReference>
<comment type="caution">
    <text evidence="1">The sequence shown here is derived from an EMBL/GenBank/DDBJ whole genome shotgun (WGS) entry which is preliminary data.</text>
</comment>
<accession>A0A9N9ETN9</accession>
<dbReference type="OrthoDB" id="2408856at2759"/>